<dbReference type="GO" id="GO:0005829">
    <property type="term" value="C:cytosol"/>
    <property type="evidence" value="ECO:0007669"/>
    <property type="project" value="TreeGrafter"/>
</dbReference>
<dbReference type="GO" id="GO:0046872">
    <property type="term" value="F:metal ion binding"/>
    <property type="evidence" value="ECO:0007669"/>
    <property type="project" value="UniProtKB-KW"/>
</dbReference>
<dbReference type="Proteomes" id="UP000035680">
    <property type="component" value="Unassembled WGS sequence"/>
</dbReference>
<dbReference type="GO" id="GO:0000956">
    <property type="term" value="P:nuclear-transcribed mRNA catabolic process"/>
    <property type="evidence" value="ECO:0007669"/>
    <property type="project" value="TreeGrafter"/>
</dbReference>
<accession>A0A0K0FVJ3</accession>
<dbReference type="PANTHER" id="PTHR12395">
    <property type="entry name" value="DOM-3 RELATED"/>
    <property type="match status" value="1"/>
</dbReference>
<proteinExistence type="inferred from homology"/>
<comment type="cofactor">
    <cofactor evidence="2">
        <name>a divalent metal cation</name>
        <dbReference type="ChEBI" id="CHEBI:60240"/>
    </cofactor>
</comment>
<dbReference type="PANTHER" id="PTHR12395:SF9">
    <property type="entry name" value="DECAPPING AND EXORIBONUCLEASE PROTEIN"/>
    <property type="match status" value="1"/>
</dbReference>
<dbReference type="STRING" id="75913.A0A0K0FVJ3"/>
<dbReference type="InterPro" id="IPR039039">
    <property type="entry name" value="RAI1-like_fam"/>
</dbReference>
<comment type="function">
    <text evidence="2">Decapping enzyme for NAD-capped RNAs: specifically hydrolyzes the nicotinamide adenine dinucleotide (NAD) cap from a subset of RNAs by removing the entire NAD moiety from the 5'-end of an NAD-capped RNA.</text>
</comment>
<dbReference type="InterPro" id="IPR013961">
    <property type="entry name" value="RAI1"/>
</dbReference>
<keyword evidence="2" id="KW-0378">Hydrolase</keyword>
<keyword evidence="2" id="KW-0479">Metal-binding</keyword>
<keyword evidence="2" id="KW-0547">Nucleotide-binding</keyword>
<feature type="domain" description="RAI1-like" evidence="3">
    <location>
        <begin position="21"/>
        <end position="192"/>
    </location>
</feature>
<sequence>MLLVYAYAIILGNKYLDSNDSSISTYGGMYFENVITYKLRNRNEDFVRSVNNWEQYIEVNFTDISLTKGKSVRVAYSFQIDAFDEDTMSPLEIKTQYLKKRSLKYGKIFNDYKSFFVCLQCMFGNVHEVVVGYKKNNLIVCKIEKHPVKEILKHPKVTSLTEESCNRLGNMFDEMKKSLSRKNNKGCFKFTTFSNYKHFKKDYYPEIVPEVKKLFTEEFCDTFF</sequence>
<protein>
    <recommendedName>
        <fullName evidence="2">Decapping nuclease</fullName>
        <ecNumber evidence="2">3.6.1.-</ecNumber>
    </recommendedName>
</protein>
<dbReference type="GO" id="GO:0004518">
    <property type="term" value="F:nuclease activity"/>
    <property type="evidence" value="ECO:0007669"/>
    <property type="project" value="UniProtKB-KW"/>
</dbReference>
<comment type="subcellular location">
    <subcellularLocation>
        <location evidence="2">Nucleus</location>
    </subcellularLocation>
</comment>
<dbReference type="WBParaSite" id="SVE_1635900.1">
    <property type="protein sequence ID" value="SVE_1635900.1"/>
    <property type="gene ID" value="SVE_1635900"/>
</dbReference>
<keyword evidence="2" id="KW-0539">Nucleus</keyword>
<reference evidence="4" key="1">
    <citation type="submission" date="2014-07" db="EMBL/GenBank/DDBJ databases">
        <authorList>
            <person name="Martin A.A"/>
            <person name="De Silva N."/>
        </authorList>
    </citation>
    <scope>NUCLEOTIDE SEQUENCE</scope>
</reference>
<dbReference type="Pfam" id="PF08652">
    <property type="entry name" value="RAI1"/>
    <property type="match status" value="1"/>
</dbReference>
<evidence type="ECO:0000256" key="2">
    <source>
        <dbReference type="RuleBase" id="RU367113"/>
    </source>
</evidence>
<keyword evidence="2" id="KW-0540">Nuclease</keyword>
<dbReference type="EC" id="3.6.1.-" evidence="2"/>
<evidence type="ECO:0000259" key="3">
    <source>
        <dbReference type="Pfam" id="PF08652"/>
    </source>
</evidence>
<evidence type="ECO:0000256" key="1">
    <source>
        <dbReference type="ARBA" id="ARBA00006562"/>
    </source>
</evidence>
<dbReference type="GO" id="GO:0003723">
    <property type="term" value="F:RNA binding"/>
    <property type="evidence" value="ECO:0007669"/>
    <property type="project" value="UniProtKB-KW"/>
</dbReference>
<dbReference type="AlphaFoldDB" id="A0A0K0FVJ3"/>
<dbReference type="GO" id="GO:0000166">
    <property type="term" value="F:nucleotide binding"/>
    <property type="evidence" value="ECO:0007669"/>
    <property type="project" value="UniProtKB-KW"/>
</dbReference>
<evidence type="ECO:0000313" key="4">
    <source>
        <dbReference type="Proteomes" id="UP000035680"/>
    </source>
</evidence>
<evidence type="ECO:0000313" key="5">
    <source>
        <dbReference type="WBParaSite" id="SVE_1635900.1"/>
    </source>
</evidence>
<name>A0A0K0FVJ3_STRVS</name>
<dbReference type="GO" id="GO:0034353">
    <property type="term" value="F:mRNA 5'-diphosphatase activity"/>
    <property type="evidence" value="ECO:0007669"/>
    <property type="project" value="TreeGrafter"/>
</dbReference>
<dbReference type="GO" id="GO:0005634">
    <property type="term" value="C:nucleus"/>
    <property type="evidence" value="ECO:0007669"/>
    <property type="project" value="UniProtKB-SubCell"/>
</dbReference>
<reference evidence="5" key="2">
    <citation type="submission" date="2015-08" db="UniProtKB">
        <authorList>
            <consortium name="WormBaseParasite"/>
        </authorList>
    </citation>
    <scope>IDENTIFICATION</scope>
</reference>
<comment type="similarity">
    <text evidence="1 2">Belongs to the DXO/Dom3Z family.</text>
</comment>
<organism evidence="4 5">
    <name type="scientific">Strongyloides venezuelensis</name>
    <name type="common">Threadworm</name>
    <dbReference type="NCBI Taxonomy" id="75913"/>
    <lineage>
        <taxon>Eukaryota</taxon>
        <taxon>Metazoa</taxon>
        <taxon>Ecdysozoa</taxon>
        <taxon>Nematoda</taxon>
        <taxon>Chromadorea</taxon>
        <taxon>Rhabditida</taxon>
        <taxon>Tylenchina</taxon>
        <taxon>Panagrolaimomorpha</taxon>
        <taxon>Strongyloidoidea</taxon>
        <taxon>Strongyloididae</taxon>
        <taxon>Strongyloides</taxon>
    </lineage>
</organism>
<keyword evidence="2" id="KW-0694">RNA-binding</keyword>
<dbReference type="GO" id="GO:0110155">
    <property type="term" value="P:NAD-cap decapping"/>
    <property type="evidence" value="ECO:0007669"/>
    <property type="project" value="TreeGrafter"/>
</dbReference>
<keyword evidence="4" id="KW-1185">Reference proteome</keyword>